<evidence type="ECO:0000256" key="1">
    <source>
        <dbReference type="ARBA" id="ARBA00004127"/>
    </source>
</evidence>
<gene>
    <name evidence="7" type="primary">agmo_0</name>
    <name evidence="7" type="ORF">FJT64_000374</name>
</gene>
<keyword evidence="8" id="KW-1185">Reference proteome</keyword>
<dbReference type="Proteomes" id="UP000440578">
    <property type="component" value="Unassembled WGS sequence"/>
</dbReference>
<dbReference type="GO" id="GO:0016020">
    <property type="term" value="C:membrane"/>
    <property type="evidence" value="ECO:0007669"/>
    <property type="project" value="GOC"/>
</dbReference>
<feature type="transmembrane region" description="Helical" evidence="6">
    <location>
        <begin position="39"/>
        <end position="56"/>
    </location>
</feature>
<keyword evidence="4" id="KW-0560">Oxidoreductase</keyword>
<evidence type="ECO:0000256" key="5">
    <source>
        <dbReference type="ARBA" id="ARBA00023136"/>
    </source>
</evidence>
<protein>
    <submittedName>
        <fullName evidence="7">Alkylglycerol monooxygenase</fullName>
    </submittedName>
</protein>
<accession>A0A6A4WA69</accession>
<keyword evidence="7" id="KW-0503">Monooxygenase</keyword>
<evidence type="ECO:0000256" key="6">
    <source>
        <dbReference type="SAM" id="Phobius"/>
    </source>
</evidence>
<evidence type="ECO:0000256" key="3">
    <source>
        <dbReference type="ARBA" id="ARBA00022989"/>
    </source>
</evidence>
<dbReference type="GO" id="GO:0050479">
    <property type="term" value="F:glyceryl-ether monooxygenase activity"/>
    <property type="evidence" value="ECO:0007669"/>
    <property type="project" value="TreeGrafter"/>
</dbReference>
<name>A0A6A4WA69_AMPAM</name>
<evidence type="ECO:0000256" key="4">
    <source>
        <dbReference type="ARBA" id="ARBA00023002"/>
    </source>
</evidence>
<dbReference type="PANTHER" id="PTHR21624">
    <property type="entry name" value="STEROL DESATURASE-RELATED PROTEIN"/>
    <property type="match status" value="1"/>
</dbReference>
<sequence length="132" mass="15284">MGPDVGKYVEQVLGMFYIRNVTASFVPPMKEPPNYIEQALPWFFVFIAIEAVLIRLKGRKWDLADATVSTSQGLAQEVVRYTLRGCEGWAYVYIWQHYRWFDVPWDSPVSFWFTIARCRPGILLGSTGLRTK</sequence>
<dbReference type="GO" id="GO:0006643">
    <property type="term" value="P:membrane lipid metabolic process"/>
    <property type="evidence" value="ECO:0007669"/>
    <property type="project" value="TreeGrafter"/>
</dbReference>
<comment type="caution">
    <text evidence="7">The sequence shown here is derived from an EMBL/GenBank/DDBJ whole genome shotgun (WGS) entry which is preliminary data.</text>
</comment>
<dbReference type="OrthoDB" id="6354873at2759"/>
<evidence type="ECO:0000313" key="8">
    <source>
        <dbReference type="Proteomes" id="UP000440578"/>
    </source>
</evidence>
<evidence type="ECO:0000256" key="2">
    <source>
        <dbReference type="ARBA" id="ARBA00022692"/>
    </source>
</evidence>
<dbReference type="GO" id="GO:0005783">
    <property type="term" value="C:endoplasmic reticulum"/>
    <property type="evidence" value="ECO:0007669"/>
    <property type="project" value="TreeGrafter"/>
</dbReference>
<reference evidence="7 8" key="1">
    <citation type="submission" date="2019-07" db="EMBL/GenBank/DDBJ databases">
        <title>Draft genome assembly of a fouling barnacle, Amphibalanus amphitrite (Darwin, 1854): The first reference genome for Thecostraca.</title>
        <authorList>
            <person name="Kim W."/>
        </authorList>
    </citation>
    <scope>NUCLEOTIDE SEQUENCE [LARGE SCALE GENOMIC DNA]</scope>
    <source>
        <strain evidence="7">SNU_AA5</strain>
        <tissue evidence="7">Soma without cirri and trophi</tissue>
    </source>
</reference>
<keyword evidence="2 6" id="KW-0812">Transmembrane</keyword>
<keyword evidence="3 6" id="KW-1133">Transmembrane helix</keyword>
<proteinExistence type="predicted"/>
<keyword evidence="5 6" id="KW-0472">Membrane</keyword>
<dbReference type="PANTHER" id="PTHR21624:SF1">
    <property type="entry name" value="ALKYLGLYCEROL MONOOXYGENASE"/>
    <property type="match status" value="1"/>
</dbReference>
<dbReference type="EMBL" id="VIIS01001398">
    <property type="protein sequence ID" value="KAF0299018.1"/>
    <property type="molecule type" value="Genomic_DNA"/>
</dbReference>
<dbReference type="InterPro" id="IPR051689">
    <property type="entry name" value="Sterol_desaturase/TMEM195"/>
</dbReference>
<dbReference type="AlphaFoldDB" id="A0A6A4WA69"/>
<organism evidence="7 8">
    <name type="scientific">Amphibalanus amphitrite</name>
    <name type="common">Striped barnacle</name>
    <name type="synonym">Balanus amphitrite</name>
    <dbReference type="NCBI Taxonomy" id="1232801"/>
    <lineage>
        <taxon>Eukaryota</taxon>
        <taxon>Metazoa</taxon>
        <taxon>Ecdysozoa</taxon>
        <taxon>Arthropoda</taxon>
        <taxon>Crustacea</taxon>
        <taxon>Multicrustacea</taxon>
        <taxon>Cirripedia</taxon>
        <taxon>Thoracica</taxon>
        <taxon>Thoracicalcarea</taxon>
        <taxon>Balanomorpha</taxon>
        <taxon>Balanoidea</taxon>
        <taxon>Balanidae</taxon>
        <taxon>Amphibalaninae</taxon>
        <taxon>Amphibalanus</taxon>
    </lineage>
</organism>
<comment type="subcellular location">
    <subcellularLocation>
        <location evidence="1">Endomembrane system</location>
        <topology evidence="1">Multi-pass membrane protein</topology>
    </subcellularLocation>
</comment>
<evidence type="ECO:0000313" key="7">
    <source>
        <dbReference type="EMBL" id="KAF0299018.1"/>
    </source>
</evidence>